<evidence type="ECO:0000313" key="2">
    <source>
        <dbReference type="Proteomes" id="UP000790709"/>
    </source>
</evidence>
<name>A0ACB8BH24_9AGAM</name>
<sequence length="194" mass="21049">MIICAPPYIPVFLYVHPPLPKRTSPPLKSIRVTCICAPRHHRVQMARSASSSNSLPTRCVCALENASQRDTSLELHTKRASTGGPVGAAVGALDGVYQGHKSRVPVVKHTGPGPKWREKLAVVVGMAPASTCETNAKRDAARNVIRIAETADGVGCLQVFRKSMPGLQVIRRRMKGCCDNWLFLDRTDHGADTC</sequence>
<keyword evidence="2" id="KW-1185">Reference proteome</keyword>
<evidence type="ECO:0000313" key="1">
    <source>
        <dbReference type="EMBL" id="KAH7925125.1"/>
    </source>
</evidence>
<dbReference type="Proteomes" id="UP000790709">
    <property type="component" value="Unassembled WGS sequence"/>
</dbReference>
<comment type="caution">
    <text evidence="1">The sequence shown here is derived from an EMBL/GenBank/DDBJ whole genome shotgun (WGS) entry which is preliminary data.</text>
</comment>
<reference evidence="1" key="1">
    <citation type="journal article" date="2021" name="New Phytol.">
        <title>Evolutionary innovations through gain and loss of genes in the ectomycorrhizal Boletales.</title>
        <authorList>
            <person name="Wu G."/>
            <person name="Miyauchi S."/>
            <person name="Morin E."/>
            <person name="Kuo A."/>
            <person name="Drula E."/>
            <person name="Varga T."/>
            <person name="Kohler A."/>
            <person name="Feng B."/>
            <person name="Cao Y."/>
            <person name="Lipzen A."/>
            <person name="Daum C."/>
            <person name="Hundley H."/>
            <person name="Pangilinan J."/>
            <person name="Johnson J."/>
            <person name="Barry K."/>
            <person name="LaButti K."/>
            <person name="Ng V."/>
            <person name="Ahrendt S."/>
            <person name="Min B."/>
            <person name="Choi I.G."/>
            <person name="Park H."/>
            <person name="Plett J.M."/>
            <person name="Magnuson J."/>
            <person name="Spatafora J.W."/>
            <person name="Nagy L.G."/>
            <person name="Henrissat B."/>
            <person name="Grigoriev I.V."/>
            <person name="Yang Z.L."/>
            <person name="Xu J."/>
            <person name="Martin F.M."/>
        </authorList>
    </citation>
    <scope>NUCLEOTIDE SEQUENCE</scope>
    <source>
        <strain evidence="1">KUC20120723A-06</strain>
    </source>
</reference>
<proteinExistence type="predicted"/>
<protein>
    <submittedName>
        <fullName evidence="1">Uncharacterized protein</fullName>
    </submittedName>
</protein>
<gene>
    <name evidence="1" type="ORF">BV22DRAFT_457089</name>
</gene>
<dbReference type="EMBL" id="MU266408">
    <property type="protein sequence ID" value="KAH7925125.1"/>
    <property type="molecule type" value="Genomic_DNA"/>
</dbReference>
<accession>A0ACB8BH24</accession>
<organism evidence="1 2">
    <name type="scientific">Leucogyrophana mollusca</name>
    <dbReference type="NCBI Taxonomy" id="85980"/>
    <lineage>
        <taxon>Eukaryota</taxon>
        <taxon>Fungi</taxon>
        <taxon>Dikarya</taxon>
        <taxon>Basidiomycota</taxon>
        <taxon>Agaricomycotina</taxon>
        <taxon>Agaricomycetes</taxon>
        <taxon>Agaricomycetidae</taxon>
        <taxon>Boletales</taxon>
        <taxon>Boletales incertae sedis</taxon>
        <taxon>Leucogyrophana</taxon>
    </lineage>
</organism>